<dbReference type="Proteomes" id="UP000789366">
    <property type="component" value="Unassembled WGS sequence"/>
</dbReference>
<accession>A0ACA9L438</accession>
<evidence type="ECO:0000313" key="1">
    <source>
        <dbReference type="EMBL" id="CAG8507816.1"/>
    </source>
</evidence>
<protein>
    <submittedName>
        <fullName evidence="1">5078_t:CDS:1</fullName>
    </submittedName>
</protein>
<organism evidence="1 2">
    <name type="scientific">Cetraspora pellucida</name>
    <dbReference type="NCBI Taxonomy" id="1433469"/>
    <lineage>
        <taxon>Eukaryota</taxon>
        <taxon>Fungi</taxon>
        <taxon>Fungi incertae sedis</taxon>
        <taxon>Mucoromycota</taxon>
        <taxon>Glomeromycotina</taxon>
        <taxon>Glomeromycetes</taxon>
        <taxon>Diversisporales</taxon>
        <taxon>Gigasporaceae</taxon>
        <taxon>Cetraspora</taxon>
    </lineage>
</organism>
<gene>
    <name evidence="1" type="ORF">SPELUC_LOCUS3331</name>
</gene>
<reference evidence="1" key="1">
    <citation type="submission" date="2021-06" db="EMBL/GenBank/DDBJ databases">
        <authorList>
            <person name="Kallberg Y."/>
            <person name="Tangrot J."/>
            <person name="Rosling A."/>
        </authorList>
    </citation>
    <scope>NUCLEOTIDE SEQUENCE</scope>
    <source>
        <strain evidence="1">28 12/20/2015</strain>
    </source>
</reference>
<evidence type="ECO:0000313" key="2">
    <source>
        <dbReference type="Proteomes" id="UP000789366"/>
    </source>
</evidence>
<comment type="caution">
    <text evidence="1">The sequence shown here is derived from an EMBL/GenBank/DDBJ whole genome shotgun (WGS) entry which is preliminary data.</text>
</comment>
<dbReference type="EMBL" id="CAJVPW010002501">
    <property type="protein sequence ID" value="CAG8507816.1"/>
    <property type="molecule type" value="Genomic_DNA"/>
</dbReference>
<name>A0ACA9L438_9GLOM</name>
<proteinExistence type="predicted"/>
<sequence>MCARVWKKKTPKKAGKKKLELPALLVEVYLYKNSSKTSNSDRILFRCNLAHFFRLLTRALEDTCSSFRAECNAQDRESSFNVDDDTVDGQGVKISRIDGNSIECDYSVSQPLEVSEIIQKNKAQNLNSNNQEPIEFESNEYDDTDEKRDEMIFDVLTSSLEKSKETSSAKSSTYKSQDNTAKHKSKTNKMFKVAKKYDKDDNRGGIECIPSTLTDDSPLPSEKETDQSFTTKDISKEASTSSSKSWQPNRNNVLSITSIINNQSDVGNIENERTSIINEEANEEYVKSTIICVPSDLPFVLINDPIPDEVSAQEMESSFDVEDDTVDGQGAGRKITQKFKVSKKPNKIDFSNKHVINGSSDLGSNDLQIESTAYSKCLKSPSYYAERLNELRKRKGMSNNFVSNTNDLVGICSQPIVIYFNEDSTQVLLEPLPKQMKDVGSCLNYLQSWEQHFEHCQKEIINQQYKMLKLIYSLSDFFFILLILCQQEQQEEMSPIALERTTDNWKGNDLKARINKKFINIDSRSILRKWTACWKLHHFLWVTNVTSNEMIEVKLNAKYFFSASESEYNCLIKELFKNPEFSEFHNIKGEKILELVNIAKNAYTI</sequence>
<keyword evidence="2" id="KW-1185">Reference proteome</keyword>